<keyword evidence="3" id="KW-0342">GTP-binding</keyword>
<dbReference type="InterPro" id="IPR030378">
    <property type="entry name" value="G_CP_dom"/>
</dbReference>
<evidence type="ECO:0000256" key="2">
    <source>
        <dbReference type="ARBA" id="ARBA00022741"/>
    </source>
</evidence>
<dbReference type="RefSeq" id="XP_003284661.1">
    <property type="nucleotide sequence ID" value="XM_003284613.1"/>
</dbReference>
<evidence type="ECO:0000256" key="5">
    <source>
        <dbReference type="ARBA" id="ARBA00039902"/>
    </source>
</evidence>
<accession>F0ZB63</accession>
<dbReference type="PRINTS" id="PR00326">
    <property type="entry name" value="GTP1OBG"/>
</dbReference>
<dbReference type="KEGG" id="dpp:DICPUDRAFT_148454"/>
<feature type="region of interest" description="Disordered" evidence="6">
    <location>
        <begin position="371"/>
        <end position="410"/>
    </location>
</feature>
<evidence type="ECO:0000313" key="9">
    <source>
        <dbReference type="Proteomes" id="UP000001064"/>
    </source>
</evidence>
<protein>
    <recommendedName>
        <fullName evidence="5">Guanine nucleotide-binding protein-like 1</fullName>
    </recommendedName>
</protein>
<dbReference type="eggNOG" id="KOG1424">
    <property type="taxonomic scope" value="Eukaryota"/>
</dbReference>
<dbReference type="VEuPathDB" id="AmoebaDB:DICPUDRAFT_148454"/>
<feature type="compositionally biased region" description="Acidic residues" evidence="6">
    <location>
        <begin position="383"/>
        <end position="410"/>
    </location>
</feature>
<dbReference type="EMBL" id="GL870968">
    <property type="protein sequence ID" value="EGC38867.1"/>
    <property type="molecule type" value="Genomic_DNA"/>
</dbReference>
<proteinExistence type="predicted"/>
<evidence type="ECO:0000256" key="3">
    <source>
        <dbReference type="ARBA" id="ARBA00023134"/>
    </source>
</evidence>
<sequence length="770" mass="89496">MARSKPFSGKQKKDQLKEKKERKRIENAILDNNLDISIQEKRKMAREILKGNINNSVNNNDHILSSKIILTKNKNDENNEDYENSDDTESEEEVEKALNHIKEINTQMAKFDNNNKNNNNNNNNRDNGRRMNKLVTIFEKESKEEIELRKQNSKKPLDTTFREKPWLIMNEYDKENQIDNNNFIDIPKRPKWSYSMSADRLKQEERSMFSNWLSDIVKNYDKKRLNYFENNLEVWRQLWRVSERSDVILLITDARYPLFHFPPSLYNYIHEELKKPMILVLNKTDLVNKRIIEAWINYFTKNYPSLKVICFSSFASFEDESEIDFEDATKKRKMKKGRKRYDLSKGKQNLIEAIKSLSTLGNKANLITGEDLEEKTKEKENNVSEDDFSEEEDDTEDDTQDDENSYEDDYDSYYSDYCNNEKKQQHPQDKQQLDFVTIGMVGHPNVGKSSLINGLMGKKVVSTSRTPGHTKHFQTIVFSKNIQLLDCPGLVFPALDRPKQLQILCGLFPIAQVREPFSAIQYLAERVPVEKIYRLKNPNEEDNEPWSAYSICEAFALKRGYLVAKSGRPDPHRAGLELLKDCVDGNIVISWPPPGFTKDEYIQLLSNHSNDGDNSNEANYHNKDDSSNGPPATKAFLKYNKKLKKKNMLNKIAYSDESEDEEIDSDPSIEEQFVKSPKQTAFMALDSISTDENEDTSDLDESDDYSEKEKNNKKTTTKKTTTTNTTTTSKSTSAPKTNKKKKKGNIKHESEYQERLKEKQNKGGNRRQLI</sequence>
<keyword evidence="9" id="KW-1185">Reference proteome</keyword>
<dbReference type="Pfam" id="PF01926">
    <property type="entry name" value="MMR_HSR1"/>
    <property type="match status" value="1"/>
</dbReference>
<reference evidence="9" key="1">
    <citation type="journal article" date="2011" name="Genome Biol.">
        <title>Comparative genomics of the social amoebae Dictyostelium discoideum and Dictyostelium purpureum.</title>
        <authorList>
            <consortium name="US DOE Joint Genome Institute (JGI-PGF)"/>
            <person name="Sucgang R."/>
            <person name="Kuo A."/>
            <person name="Tian X."/>
            <person name="Salerno W."/>
            <person name="Parikh A."/>
            <person name="Feasley C.L."/>
            <person name="Dalin E."/>
            <person name="Tu H."/>
            <person name="Huang E."/>
            <person name="Barry K."/>
            <person name="Lindquist E."/>
            <person name="Shapiro H."/>
            <person name="Bruce D."/>
            <person name="Schmutz J."/>
            <person name="Salamov A."/>
            <person name="Fey P."/>
            <person name="Gaudet P."/>
            <person name="Anjard C."/>
            <person name="Babu M.M."/>
            <person name="Basu S."/>
            <person name="Bushmanova Y."/>
            <person name="van der Wel H."/>
            <person name="Katoh-Kurasawa M."/>
            <person name="Dinh C."/>
            <person name="Coutinho P.M."/>
            <person name="Saito T."/>
            <person name="Elias M."/>
            <person name="Schaap P."/>
            <person name="Kay R.R."/>
            <person name="Henrissat B."/>
            <person name="Eichinger L."/>
            <person name="Rivero F."/>
            <person name="Putnam N.H."/>
            <person name="West C.M."/>
            <person name="Loomis W.F."/>
            <person name="Chisholm R.L."/>
            <person name="Shaulsky G."/>
            <person name="Strassmann J.E."/>
            <person name="Queller D.C."/>
            <person name="Kuspa A."/>
            <person name="Grigoriev I.V."/>
        </authorList>
    </citation>
    <scope>NUCLEOTIDE SEQUENCE [LARGE SCALE GENOMIC DNA]</scope>
    <source>
        <strain evidence="9">QSDP1</strain>
    </source>
</reference>
<dbReference type="InterPro" id="IPR043358">
    <property type="entry name" value="GNL1-like"/>
</dbReference>
<dbReference type="InParanoid" id="F0ZB63"/>
<evidence type="ECO:0000256" key="6">
    <source>
        <dbReference type="SAM" id="MobiDB-lite"/>
    </source>
</evidence>
<dbReference type="STRING" id="5786.F0ZB63"/>
<feature type="region of interest" description="Disordered" evidence="6">
    <location>
        <begin position="1"/>
        <end position="21"/>
    </location>
</feature>
<feature type="compositionally biased region" description="Basic and acidic residues" evidence="6">
    <location>
        <begin position="11"/>
        <end position="21"/>
    </location>
</feature>
<dbReference type="OrthoDB" id="61815at2759"/>
<comment type="function">
    <text evidence="4">Possible regulatory or functional link with the histocompatibility cluster.</text>
</comment>
<evidence type="ECO:0000256" key="1">
    <source>
        <dbReference type="ARBA" id="ARBA00022553"/>
    </source>
</evidence>
<feature type="compositionally biased region" description="Low complexity" evidence="6">
    <location>
        <begin position="114"/>
        <end position="125"/>
    </location>
</feature>
<feature type="domain" description="CP-type G" evidence="7">
    <location>
        <begin position="235"/>
        <end position="493"/>
    </location>
</feature>
<dbReference type="PROSITE" id="PS51721">
    <property type="entry name" value="G_CP"/>
    <property type="match status" value="1"/>
</dbReference>
<feature type="compositionally biased region" description="Polar residues" evidence="6">
    <location>
        <begin position="607"/>
        <end position="619"/>
    </location>
</feature>
<feature type="region of interest" description="Disordered" evidence="6">
    <location>
        <begin position="109"/>
        <end position="129"/>
    </location>
</feature>
<keyword evidence="2" id="KW-0547">Nucleotide-binding</keyword>
<feature type="compositionally biased region" description="Basic and acidic residues" evidence="6">
    <location>
        <begin position="746"/>
        <end position="761"/>
    </location>
</feature>
<dbReference type="FunCoup" id="F0ZB63">
    <property type="interactions" value="58"/>
</dbReference>
<evidence type="ECO:0000256" key="4">
    <source>
        <dbReference type="ARBA" id="ARBA00037770"/>
    </source>
</evidence>
<feature type="region of interest" description="Disordered" evidence="6">
    <location>
        <begin position="607"/>
        <end position="634"/>
    </location>
</feature>
<dbReference type="PANTHER" id="PTHR45709:SF3">
    <property type="entry name" value="GUANINE NUCLEOTIDE-BINDING PROTEIN-LIKE 1"/>
    <property type="match status" value="1"/>
</dbReference>
<feature type="compositionally biased region" description="Acidic residues" evidence="6">
    <location>
        <begin position="689"/>
        <end position="704"/>
    </location>
</feature>
<dbReference type="CDD" id="cd01857">
    <property type="entry name" value="HSR1_MMR1"/>
    <property type="match status" value="1"/>
</dbReference>
<evidence type="ECO:0000313" key="8">
    <source>
        <dbReference type="EMBL" id="EGC38867.1"/>
    </source>
</evidence>
<dbReference type="GO" id="GO:0003924">
    <property type="term" value="F:GTPase activity"/>
    <property type="evidence" value="ECO:0000318"/>
    <property type="project" value="GO_Central"/>
</dbReference>
<name>F0ZB63_DICPU</name>
<dbReference type="GeneID" id="10506539"/>
<keyword evidence="1" id="KW-0597">Phosphoprotein</keyword>
<dbReference type="SUPFAM" id="SSF52540">
    <property type="entry name" value="P-loop containing nucleoside triphosphate hydrolases"/>
    <property type="match status" value="1"/>
</dbReference>
<organism evidence="8 9">
    <name type="scientific">Dictyostelium purpureum</name>
    <name type="common">Slime mold</name>
    <dbReference type="NCBI Taxonomy" id="5786"/>
    <lineage>
        <taxon>Eukaryota</taxon>
        <taxon>Amoebozoa</taxon>
        <taxon>Evosea</taxon>
        <taxon>Eumycetozoa</taxon>
        <taxon>Dictyostelia</taxon>
        <taxon>Dictyosteliales</taxon>
        <taxon>Dictyosteliaceae</taxon>
        <taxon>Dictyostelium</taxon>
    </lineage>
</organism>
<gene>
    <name evidence="8" type="ORF">DICPUDRAFT_148454</name>
</gene>
<dbReference type="InterPro" id="IPR027417">
    <property type="entry name" value="P-loop_NTPase"/>
</dbReference>
<dbReference type="GO" id="GO:0005525">
    <property type="term" value="F:GTP binding"/>
    <property type="evidence" value="ECO:0007669"/>
    <property type="project" value="UniProtKB-KW"/>
</dbReference>
<dbReference type="OMA" id="IIEAWIN"/>
<dbReference type="PANTHER" id="PTHR45709">
    <property type="entry name" value="LARGE SUBUNIT GTPASE 1 HOMOLOG-RELATED"/>
    <property type="match status" value="1"/>
</dbReference>
<dbReference type="InterPro" id="IPR006073">
    <property type="entry name" value="GTP-bd"/>
</dbReference>
<dbReference type="Proteomes" id="UP000001064">
    <property type="component" value="Unassembled WGS sequence"/>
</dbReference>
<evidence type="ECO:0000259" key="7">
    <source>
        <dbReference type="PROSITE" id="PS51721"/>
    </source>
</evidence>
<dbReference type="AlphaFoldDB" id="F0ZB63"/>
<dbReference type="Gene3D" id="3.40.50.300">
    <property type="entry name" value="P-loop containing nucleotide triphosphate hydrolases"/>
    <property type="match status" value="1"/>
</dbReference>
<feature type="region of interest" description="Disordered" evidence="6">
    <location>
        <begin position="686"/>
        <end position="770"/>
    </location>
</feature>
<feature type="compositionally biased region" description="Low complexity" evidence="6">
    <location>
        <begin position="718"/>
        <end position="736"/>
    </location>
</feature>